<dbReference type="SUPFAM" id="SSF53335">
    <property type="entry name" value="S-adenosyl-L-methionine-dependent methyltransferases"/>
    <property type="match status" value="1"/>
</dbReference>
<proteinExistence type="predicted"/>
<keyword evidence="2 7" id="KW-0489">Methyltransferase</keyword>
<dbReference type="Proteomes" id="UP000017944">
    <property type="component" value="Unassembled WGS sequence"/>
</dbReference>
<dbReference type="EC" id="2.1.1.72" evidence="1"/>
<dbReference type="GO" id="GO:0006304">
    <property type="term" value="P:DNA modification"/>
    <property type="evidence" value="ECO:0007669"/>
    <property type="project" value="InterPro"/>
</dbReference>
<keyword evidence="3 7" id="KW-0808">Transferase</keyword>
<name>A0A090NJV1_SHIDY</name>
<evidence type="ECO:0000256" key="3">
    <source>
        <dbReference type="ARBA" id="ARBA00022679"/>
    </source>
</evidence>
<organism evidence="7 8">
    <name type="scientific">Shigella dysenteriae WRSd3</name>
    <dbReference type="NCBI Taxonomy" id="1401327"/>
    <lineage>
        <taxon>Bacteria</taxon>
        <taxon>Pseudomonadati</taxon>
        <taxon>Pseudomonadota</taxon>
        <taxon>Gammaproteobacteria</taxon>
        <taxon>Enterobacterales</taxon>
        <taxon>Enterobacteriaceae</taxon>
        <taxon>Shigella</taxon>
    </lineage>
</organism>
<dbReference type="GO" id="GO:0009007">
    <property type="term" value="F:site-specific DNA-methyltransferase (adenine-specific) activity"/>
    <property type="evidence" value="ECO:0007669"/>
    <property type="project" value="UniProtKB-EC"/>
</dbReference>
<dbReference type="InterPro" id="IPR050953">
    <property type="entry name" value="N4_N6_ade-DNA_methylase"/>
</dbReference>
<dbReference type="PANTHER" id="PTHR33841">
    <property type="entry name" value="DNA METHYLTRANSFERASE YEEA-RELATED"/>
    <property type="match status" value="1"/>
</dbReference>
<feature type="domain" description="Type II methyltransferase M.TaqI-like" evidence="6">
    <location>
        <begin position="147"/>
        <end position="238"/>
    </location>
</feature>
<evidence type="ECO:0000256" key="5">
    <source>
        <dbReference type="ARBA" id="ARBA00047942"/>
    </source>
</evidence>
<dbReference type="GO" id="GO:0032259">
    <property type="term" value="P:methylation"/>
    <property type="evidence" value="ECO:0007669"/>
    <property type="project" value="UniProtKB-KW"/>
</dbReference>
<sequence length="507" mass="56941">MEDVKSTLASSCHVKRISMLQKLDVADSVRRELSPRTARKHKAEFGQFMTPSGVARFMASLFPPSTMKTCRLLDAGAGVGALSCAFLDRWLVGEFGFESVEATAYEIDKKLCGHLAKHLTGYRRVTPRIIEGDYIELATAEGLQYRGYTHAILNPPYKKINSQSAHRQALRAVGIETVNLYSAFVALAVGEVAPGGQIVAIIPRSFCNGPYYRPFRNFILERAAIRHIHLFESRSKAFRDDDVLQENIIIRLERGGRQEAVTVTTSTDDSFFDLVTYEHPFDQIVYPDDSERFIHVPTTLEKSAIELSSAVQCSLADIGVKVSTGPIVDFRLKAHLRSMPEEGTVPLIYPSHLSMSSTVWPVEGLKKPNAIMRNDETEKWLYPNGFYCVVRRFSSKEEKRRVVASVVDPATFSEYSVLGFENHMNVFHENKHGLPEALARGLAVFLNTTAVDKYFRRFNGHTQVNATDLKMIKYPSRDTLIELGKWAMQQETLTQEHIDAKLGALTA</sequence>
<evidence type="ECO:0000256" key="1">
    <source>
        <dbReference type="ARBA" id="ARBA00011900"/>
    </source>
</evidence>
<dbReference type="InterPro" id="IPR011639">
    <property type="entry name" value="MethylTrfase_TaqI-like_dom"/>
</dbReference>
<dbReference type="InterPro" id="IPR029063">
    <property type="entry name" value="SAM-dependent_MTases_sf"/>
</dbReference>
<dbReference type="EMBL" id="AXUT01000087">
    <property type="protein sequence ID" value="ESU80757.1"/>
    <property type="molecule type" value="Genomic_DNA"/>
</dbReference>
<evidence type="ECO:0000313" key="8">
    <source>
        <dbReference type="Proteomes" id="UP000017944"/>
    </source>
</evidence>
<comment type="caution">
    <text evidence="7">The sequence shown here is derived from an EMBL/GenBank/DDBJ whole genome shotgun (WGS) entry which is preliminary data.</text>
</comment>
<evidence type="ECO:0000256" key="2">
    <source>
        <dbReference type="ARBA" id="ARBA00022603"/>
    </source>
</evidence>
<evidence type="ECO:0000256" key="4">
    <source>
        <dbReference type="ARBA" id="ARBA00022691"/>
    </source>
</evidence>
<accession>A0A090NJV1</accession>
<dbReference type="PRINTS" id="PR00507">
    <property type="entry name" value="N12N6MTFRASE"/>
</dbReference>
<dbReference type="CDD" id="cd02440">
    <property type="entry name" value="AdoMet_MTases"/>
    <property type="match status" value="1"/>
</dbReference>
<gene>
    <name evidence="7" type="ORF">WRSd3_01232</name>
</gene>
<reference evidence="7 8" key="1">
    <citation type="submission" date="2013-10" db="EMBL/GenBank/DDBJ databases">
        <title>Draft genomes and the virulence plasmids of Sd1617 vaccine constructs: WRSd3 and WRSd5.</title>
        <authorList>
            <person name="Aksomboon Vongsawan A."/>
            <person name="Venkatesan M.M."/>
            <person name="Vaisvil B."/>
            <person name="Emel G."/>
            <person name="Kepatral V."/>
            <person name="Sethabutr O."/>
            <person name="Serichantalergs O."/>
            <person name="Mason C."/>
        </authorList>
    </citation>
    <scope>NUCLEOTIDE SEQUENCE [LARGE SCALE GENOMIC DNA]</scope>
    <source>
        <strain evidence="7 8">WRSd3</strain>
    </source>
</reference>
<protein>
    <recommendedName>
        <fullName evidence="1">site-specific DNA-methyltransferase (adenine-specific)</fullName>
        <ecNumber evidence="1">2.1.1.72</ecNumber>
    </recommendedName>
</protein>
<dbReference type="PATRIC" id="fig|1401327.3.peg.1136"/>
<comment type="catalytic activity">
    <reaction evidence="5">
        <text>a 2'-deoxyadenosine in DNA + S-adenosyl-L-methionine = an N(6)-methyl-2'-deoxyadenosine in DNA + S-adenosyl-L-homocysteine + H(+)</text>
        <dbReference type="Rhea" id="RHEA:15197"/>
        <dbReference type="Rhea" id="RHEA-COMP:12418"/>
        <dbReference type="Rhea" id="RHEA-COMP:12419"/>
        <dbReference type="ChEBI" id="CHEBI:15378"/>
        <dbReference type="ChEBI" id="CHEBI:57856"/>
        <dbReference type="ChEBI" id="CHEBI:59789"/>
        <dbReference type="ChEBI" id="CHEBI:90615"/>
        <dbReference type="ChEBI" id="CHEBI:90616"/>
        <dbReference type="EC" id="2.1.1.72"/>
    </reaction>
</comment>
<dbReference type="Pfam" id="PF07669">
    <property type="entry name" value="Eco57I"/>
    <property type="match status" value="1"/>
</dbReference>
<keyword evidence="4" id="KW-0949">S-adenosyl-L-methionine</keyword>
<dbReference type="AlphaFoldDB" id="A0A090NJV1"/>
<dbReference type="Gene3D" id="3.40.50.150">
    <property type="entry name" value="Vaccinia Virus protein VP39"/>
    <property type="match status" value="1"/>
</dbReference>
<dbReference type="PANTHER" id="PTHR33841:SF1">
    <property type="entry name" value="DNA METHYLTRANSFERASE A"/>
    <property type="match status" value="1"/>
</dbReference>
<evidence type="ECO:0000313" key="7">
    <source>
        <dbReference type="EMBL" id="ESU80757.1"/>
    </source>
</evidence>
<evidence type="ECO:0000259" key="6">
    <source>
        <dbReference type="Pfam" id="PF07669"/>
    </source>
</evidence>